<gene>
    <name evidence="2" type="ORF">GWK48_01460</name>
</gene>
<evidence type="ECO:0000313" key="2">
    <source>
        <dbReference type="EMBL" id="QKQ99239.1"/>
    </source>
</evidence>
<dbReference type="EMBL" id="CP049074">
    <property type="protein sequence ID" value="QKQ99239.1"/>
    <property type="molecule type" value="Genomic_DNA"/>
</dbReference>
<dbReference type="GeneID" id="55640572"/>
<dbReference type="Proteomes" id="UP000509301">
    <property type="component" value="Chromosome"/>
</dbReference>
<protein>
    <submittedName>
        <fullName evidence="2">Transcriptional regulator</fullName>
    </submittedName>
</protein>
<dbReference type="Pfam" id="PF14947">
    <property type="entry name" value="HTH_45"/>
    <property type="match status" value="1"/>
</dbReference>
<dbReference type="KEGG" id="mten:GWK48_01460"/>
<dbReference type="InterPro" id="IPR036388">
    <property type="entry name" value="WH-like_DNA-bd_sf"/>
</dbReference>
<name>A0A6N0NVR0_9CREN</name>
<reference evidence="2 3" key="1">
    <citation type="submission" date="2020-02" db="EMBL/GenBank/DDBJ databases">
        <title>Comparative genome analysis reveals the metabolism and evolution of the thermophilic archaeal genus Metallosphaera.</title>
        <authorList>
            <person name="Jiang C."/>
        </authorList>
    </citation>
    <scope>NUCLEOTIDE SEQUENCE [LARGE SCALE GENOMIC DNA]</scope>
    <source>
        <strain evidence="2 3">Ric-A</strain>
    </source>
</reference>
<proteinExistence type="predicted"/>
<keyword evidence="3" id="KW-1185">Reference proteome</keyword>
<organism evidence="2 3">
    <name type="scientific">Metallosphaera tengchongensis</name>
    <dbReference type="NCBI Taxonomy" id="1532350"/>
    <lineage>
        <taxon>Archaea</taxon>
        <taxon>Thermoproteota</taxon>
        <taxon>Thermoprotei</taxon>
        <taxon>Sulfolobales</taxon>
        <taxon>Sulfolobaceae</taxon>
        <taxon>Metallosphaera</taxon>
    </lineage>
</organism>
<dbReference type="InterPro" id="IPR036390">
    <property type="entry name" value="WH_DNA-bd_sf"/>
</dbReference>
<evidence type="ECO:0000313" key="3">
    <source>
        <dbReference type="Proteomes" id="UP000509301"/>
    </source>
</evidence>
<dbReference type="RefSeq" id="WP_174628945.1">
    <property type="nucleotide sequence ID" value="NZ_CP049074.1"/>
</dbReference>
<feature type="domain" description="ArnR1-like winged helix-turn-helix" evidence="1">
    <location>
        <begin position="4"/>
        <end position="79"/>
    </location>
</feature>
<dbReference type="Gene3D" id="1.10.10.10">
    <property type="entry name" value="Winged helix-like DNA-binding domain superfamily/Winged helix DNA-binding domain"/>
    <property type="match status" value="1"/>
</dbReference>
<dbReference type="AlphaFoldDB" id="A0A6N0NVR0"/>
<sequence length="94" mass="10854">MRTKRTSMEIVADILEVLDSGTGSKSSVMKNANLSENLTEKYLHILMEKDLVKFEKGVYTLTEKGRHVLQNFREIRRLELRLDELLNATLTELS</sequence>
<accession>A0A6N0NVR0</accession>
<dbReference type="InterPro" id="IPR038723">
    <property type="entry name" value="ArnR1-like_HTH"/>
</dbReference>
<dbReference type="SUPFAM" id="SSF46785">
    <property type="entry name" value="Winged helix' DNA-binding domain"/>
    <property type="match status" value="1"/>
</dbReference>
<evidence type="ECO:0000259" key="1">
    <source>
        <dbReference type="Pfam" id="PF14947"/>
    </source>
</evidence>
<dbReference type="OrthoDB" id="34509at2157"/>